<dbReference type="OMA" id="DPMKVRF"/>
<sequence>MYVKNWEEFEIAAEQMYLESPNKSRFSMKYIHSKNQLLLKITDNVKCVQYKTEAMPDLKKIELFTGNLMGHMASKD</sequence>
<dbReference type="PIRSF" id="PIRSF017029">
    <property type="entry name" value="Signal_recog_particle_SRP9"/>
    <property type="match status" value="1"/>
</dbReference>
<proteinExistence type="inferred from homology"/>
<evidence type="ECO:0000256" key="3">
    <source>
        <dbReference type="ARBA" id="ARBA00020414"/>
    </source>
</evidence>
<dbReference type="PANTHER" id="PTHR12834:SF12">
    <property type="entry name" value="SIGNAL RECOGNITION PARTICLE 9 KDA PROTEIN"/>
    <property type="match status" value="1"/>
</dbReference>
<dbReference type="GO" id="GO:0008312">
    <property type="term" value="F:7S RNA binding"/>
    <property type="evidence" value="ECO:0007669"/>
    <property type="project" value="InterPro"/>
</dbReference>
<name>A0A336KRU5_CULSO</name>
<protein>
    <recommendedName>
        <fullName evidence="3 9">Signal recognition particle 9 kDa protein</fullName>
        <shortName evidence="9">SRP9</shortName>
    </recommendedName>
</protein>
<keyword evidence="5 9" id="KW-0694">RNA-binding</keyword>
<dbReference type="SUPFAM" id="SSF54762">
    <property type="entry name" value="Signal recognition particle alu RNA binding heterodimer, SRP9/14"/>
    <property type="match status" value="1"/>
</dbReference>
<feature type="domain" description="SRP9" evidence="10">
    <location>
        <begin position="3"/>
        <end position="72"/>
    </location>
</feature>
<evidence type="ECO:0000256" key="9">
    <source>
        <dbReference type="PIRNR" id="PIRNR017029"/>
    </source>
</evidence>
<evidence type="ECO:0000256" key="4">
    <source>
        <dbReference type="ARBA" id="ARBA00022490"/>
    </source>
</evidence>
<evidence type="ECO:0000256" key="1">
    <source>
        <dbReference type="ARBA" id="ARBA00004496"/>
    </source>
</evidence>
<dbReference type="EMBL" id="UFQT01000782">
    <property type="protein sequence ID" value="SSX27188.1"/>
    <property type="molecule type" value="Genomic_DNA"/>
</dbReference>
<reference evidence="11" key="1">
    <citation type="submission" date="2018-04" db="EMBL/GenBank/DDBJ databases">
        <authorList>
            <person name="Go L.Y."/>
            <person name="Mitchell J.A."/>
        </authorList>
    </citation>
    <scope>NUCLEOTIDE SEQUENCE</scope>
    <source>
        <tissue evidence="11">Whole organism</tissue>
    </source>
</reference>
<dbReference type="EMBL" id="UFQT01000758">
    <property type="protein sequence ID" value="SSX27037.1"/>
    <property type="molecule type" value="Genomic_DNA"/>
</dbReference>
<dbReference type="PANTHER" id="PTHR12834">
    <property type="entry name" value="SIGNAL RECOGNITION PARTICLE 9 KDA PROTEIN"/>
    <property type="match status" value="1"/>
</dbReference>
<evidence type="ECO:0000256" key="7">
    <source>
        <dbReference type="ARBA" id="ARBA00023274"/>
    </source>
</evidence>
<dbReference type="GO" id="GO:0045900">
    <property type="term" value="P:negative regulation of translational elongation"/>
    <property type="evidence" value="ECO:0007669"/>
    <property type="project" value="InterPro"/>
</dbReference>
<organism evidence="11">
    <name type="scientific">Culicoides sonorensis</name>
    <name type="common">Biting midge</name>
    <dbReference type="NCBI Taxonomy" id="179676"/>
    <lineage>
        <taxon>Eukaryota</taxon>
        <taxon>Metazoa</taxon>
        <taxon>Ecdysozoa</taxon>
        <taxon>Arthropoda</taxon>
        <taxon>Hexapoda</taxon>
        <taxon>Insecta</taxon>
        <taxon>Pterygota</taxon>
        <taxon>Neoptera</taxon>
        <taxon>Endopterygota</taxon>
        <taxon>Diptera</taxon>
        <taxon>Nematocera</taxon>
        <taxon>Chironomoidea</taxon>
        <taxon>Ceratopogonidae</taxon>
        <taxon>Ceratopogoninae</taxon>
        <taxon>Culicoides</taxon>
        <taxon>Monoculicoides</taxon>
    </lineage>
</organism>
<dbReference type="EMBL" id="UFQS01000782">
    <property type="protein sequence ID" value="SSX06843.1"/>
    <property type="molecule type" value="Genomic_DNA"/>
</dbReference>
<evidence type="ECO:0000259" key="10">
    <source>
        <dbReference type="Pfam" id="PF05486"/>
    </source>
</evidence>
<dbReference type="GO" id="GO:0005829">
    <property type="term" value="C:cytosol"/>
    <property type="evidence" value="ECO:0007669"/>
    <property type="project" value="UniProtKB-ARBA"/>
</dbReference>
<comment type="function">
    <text evidence="8 9">Component of the signal recognition particle (SRP) complex, a ribonucleoprotein complex that mediates the cotranslational targeting of secretory and membrane proteins to the endoplasmic reticulum (ER). SRP9 together with SRP14 and the Alu portion of the SRP RNA, constitutes the elongation arrest domain of SRP. The complex of SRP9 and SRP14 is required for SRP RNA binding.</text>
</comment>
<dbReference type="VEuPathDB" id="VectorBase:CSON014084"/>
<comment type="similarity">
    <text evidence="2 9">Belongs to the SRP9 family.</text>
</comment>
<dbReference type="VEuPathDB" id="VectorBase:CSON014256"/>
<keyword evidence="4 9" id="KW-0963">Cytoplasm</keyword>
<keyword evidence="6 9" id="KW-0733">Signal recognition particle</keyword>
<evidence type="ECO:0000256" key="6">
    <source>
        <dbReference type="ARBA" id="ARBA00023135"/>
    </source>
</evidence>
<dbReference type="InterPro" id="IPR039432">
    <property type="entry name" value="SRP9_dom"/>
</dbReference>
<comment type="subcellular location">
    <subcellularLocation>
        <location evidence="1 9">Cytoplasm</location>
    </subcellularLocation>
</comment>
<dbReference type="FunFam" id="3.30.720.10:FF:000001">
    <property type="entry name" value="Signal recognition particle 9 kDa protein"/>
    <property type="match status" value="1"/>
</dbReference>
<dbReference type="GO" id="GO:0006614">
    <property type="term" value="P:SRP-dependent cotranslational protein targeting to membrane"/>
    <property type="evidence" value="ECO:0007669"/>
    <property type="project" value="InterPro"/>
</dbReference>
<dbReference type="InterPro" id="IPR009018">
    <property type="entry name" value="Signal_recog_particle_SRP9/14"/>
</dbReference>
<evidence type="ECO:0000256" key="2">
    <source>
        <dbReference type="ARBA" id="ARBA00009193"/>
    </source>
</evidence>
<dbReference type="EMBL" id="UFQS01000758">
    <property type="protein sequence ID" value="SSX06691.1"/>
    <property type="molecule type" value="Genomic_DNA"/>
</dbReference>
<reference evidence="13" key="2">
    <citation type="submission" date="2018-07" db="EMBL/GenBank/DDBJ databases">
        <authorList>
            <person name="Quirk P.G."/>
            <person name="Krulwich T.A."/>
        </authorList>
    </citation>
    <scope>NUCLEOTIDE SEQUENCE</scope>
</reference>
<evidence type="ECO:0000313" key="13">
    <source>
        <dbReference type="EMBL" id="SSX27037.1"/>
    </source>
</evidence>
<dbReference type="AlphaFoldDB" id="A0A336KRU5"/>
<evidence type="ECO:0000256" key="5">
    <source>
        <dbReference type="ARBA" id="ARBA00022884"/>
    </source>
</evidence>
<evidence type="ECO:0000313" key="11">
    <source>
        <dbReference type="EMBL" id="SSX06691.1"/>
    </source>
</evidence>
<accession>A0A336KRU5</accession>
<evidence type="ECO:0000313" key="12">
    <source>
        <dbReference type="EMBL" id="SSX06843.1"/>
    </source>
</evidence>
<dbReference type="Pfam" id="PF05486">
    <property type="entry name" value="SRP9-21"/>
    <property type="match status" value="1"/>
</dbReference>
<dbReference type="Gene3D" id="3.30.720.10">
    <property type="entry name" value="Signal recognition particle alu RNA binding heterodimer, srp9/1"/>
    <property type="match status" value="1"/>
</dbReference>
<gene>
    <name evidence="11" type="primary">CSON014084</name>
    <name evidence="12" type="synonym">CSON014256</name>
</gene>
<evidence type="ECO:0000256" key="8">
    <source>
        <dbReference type="ARBA" id="ARBA00045462"/>
    </source>
</evidence>
<dbReference type="GO" id="GO:0005786">
    <property type="term" value="C:signal recognition particle, endoplasmic reticulum targeting"/>
    <property type="evidence" value="ECO:0007669"/>
    <property type="project" value="UniProtKB-KW"/>
</dbReference>
<dbReference type="InterPro" id="IPR008832">
    <property type="entry name" value="SRP9"/>
</dbReference>
<keyword evidence="7 9" id="KW-0687">Ribonucleoprotein</keyword>
<dbReference type="InterPro" id="IPR039914">
    <property type="entry name" value="SRP9-like"/>
</dbReference>